<dbReference type="GO" id="GO:0030246">
    <property type="term" value="F:carbohydrate binding"/>
    <property type="evidence" value="ECO:0007669"/>
    <property type="project" value="InterPro"/>
</dbReference>
<dbReference type="GO" id="GO:0046872">
    <property type="term" value="F:metal ion binding"/>
    <property type="evidence" value="ECO:0007669"/>
    <property type="project" value="UniProtKB-KW"/>
</dbReference>
<dbReference type="InterPro" id="IPR028995">
    <property type="entry name" value="Glyco_hydro_57/38_cen_sf"/>
</dbReference>
<keyword evidence="3" id="KW-0378">Hydrolase</keyword>
<dbReference type="EMBL" id="CP007140">
    <property type="protein sequence ID" value="AJC72711.1"/>
    <property type="molecule type" value="Genomic_DNA"/>
</dbReference>
<proteinExistence type="inferred from homology"/>
<dbReference type="Pfam" id="PF07748">
    <property type="entry name" value="Glyco_hydro_38C"/>
    <property type="match status" value="1"/>
</dbReference>
<dbReference type="PANTHER" id="PTHR46017">
    <property type="entry name" value="ALPHA-MANNOSIDASE 2C1"/>
    <property type="match status" value="1"/>
</dbReference>
<dbReference type="Pfam" id="PF17677">
    <property type="entry name" value="Glyco_hydro38C2"/>
    <property type="match status" value="1"/>
</dbReference>
<dbReference type="InterPro" id="IPR011013">
    <property type="entry name" value="Gal_mutarotase_sf_dom"/>
</dbReference>
<dbReference type="SMART" id="SM00872">
    <property type="entry name" value="Alpha-mann_mid"/>
    <property type="match status" value="1"/>
</dbReference>
<accession>A0A0X1KN47</accession>
<evidence type="ECO:0000313" key="7">
    <source>
        <dbReference type="Proteomes" id="UP000062043"/>
    </source>
</evidence>
<dbReference type="InterPro" id="IPR027291">
    <property type="entry name" value="Glyco_hydro_38_N_sf"/>
</dbReference>
<dbReference type="InterPro" id="IPR011330">
    <property type="entry name" value="Glyco_hydro/deAcase_b/a-brl"/>
</dbReference>
<gene>
    <name evidence="6" type="ORF">X802_04765</name>
</gene>
<dbReference type="Pfam" id="PF01074">
    <property type="entry name" value="Glyco_hydro_38N"/>
    <property type="match status" value="1"/>
</dbReference>
<dbReference type="GeneID" id="27134967"/>
<name>A0A0X1KN47_9EURY</name>
<dbReference type="InterPro" id="IPR037094">
    <property type="entry name" value="Glyco_hydro_38_cen_sf"/>
</dbReference>
<dbReference type="Gene3D" id="2.60.40.2220">
    <property type="match status" value="1"/>
</dbReference>
<dbReference type="RefSeq" id="WP_062371410.1">
    <property type="nucleotide sequence ID" value="NZ_CP007140.1"/>
</dbReference>
<dbReference type="PANTHER" id="PTHR46017:SF2">
    <property type="entry name" value="MANNOSYLGLYCERATE HYDROLASE"/>
    <property type="match status" value="1"/>
</dbReference>
<dbReference type="SUPFAM" id="SSF88688">
    <property type="entry name" value="Families 57/38 glycoside transferase middle domain"/>
    <property type="match status" value="1"/>
</dbReference>
<dbReference type="Gene3D" id="2.70.98.30">
    <property type="entry name" value="Golgi alpha-mannosidase II, domain 4"/>
    <property type="match status" value="1"/>
</dbReference>
<evidence type="ECO:0000313" key="6">
    <source>
        <dbReference type="EMBL" id="AJC72711.1"/>
    </source>
</evidence>
<sequence length="768" mass="89298">MKVFVVPHFHYDLEWVRTKEEFAELTLSNMEKVLEIMRKDGEFKYLFDQLFLLELFKERKPELWNELLERIREGRIELVGGIYLMPDNLIPGLETQIREILYAKPVMEGLSGKEVKVGWMIDCFGHHSQIPQIFKKAGFEFYTFKRGYRGEKTMNFIWEGLDGSRIFVHYMLFGYDPLWLPHDDVELGAKILLEMIEKAKPYALNDCIMLLAGSDFAPPNPILSKIVKRARELSGYDIRVATPGEYFEEVKNCEVPVVRDEMVFGRYHPVLPGCRSSRMNIKVKFRKLEFLLQSVEALNTFVSLKGGKSEEEKLEKAWKLLLMNSFHDTICGCGIDEIYKEAEERFREAEEIALEVLNSSLGFFSGNKEKFLLFNPLPWKRREVIEVADGKVVSAELPPLGYIVTEGEKEEKVKKGELEIENEFFRVRLTERGTLEVFMDGELVIKDGNDIEIVSDCGNLYYSRVPGKNYRTRVSEAISKPEYLRDMNEIGFEVVDARAEKSEFREVLRYTIKAEWRGETLLRLSFEVQLTKGIPRIDFRAKVYFNQPHTDLIVLFPTDIEGKAYAEIPGGVCEVDLDVDDSDWVEKYDNFAVQNWMAYEDGSRGVAVINLGIPEHRIEEGIIKMTLLRSVDLVSWRRYTPNALMIGEHEFRYALVPYKGSWKENDIPKLAYSHNAPVFVQHGVGELPERDWALELDDNLVMTAFRKSKEGIVLRFFETLGKETKSTMKRNFDYTGVYKVNLLERPLEEWNFEVKPFEITTLKFDVQN</sequence>
<dbReference type="SUPFAM" id="SSF88713">
    <property type="entry name" value="Glycoside hydrolase/deacetylase"/>
    <property type="match status" value="1"/>
</dbReference>
<dbReference type="InterPro" id="IPR000602">
    <property type="entry name" value="Glyco_hydro_38_N"/>
</dbReference>
<dbReference type="InterPro" id="IPR015341">
    <property type="entry name" value="Glyco_hydro_38_cen"/>
</dbReference>
<keyword evidence="4" id="KW-0326">Glycosidase</keyword>
<reference evidence="6 7" key="1">
    <citation type="submission" date="2014-01" db="EMBL/GenBank/DDBJ databases">
        <title>Genome sequencing of Thermococcus guaymasensis.</title>
        <authorList>
            <person name="Zhang X."/>
            <person name="Alvare G."/>
            <person name="Fristensky B."/>
            <person name="Chen L."/>
            <person name="Suen T."/>
            <person name="Chen Q."/>
            <person name="Ma K."/>
        </authorList>
    </citation>
    <scope>NUCLEOTIDE SEQUENCE [LARGE SCALE GENOMIC DNA]</scope>
    <source>
        <strain evidence="6 7">DSM 11113</strain>
    </source>
</reference>
<keyword evidence="2" id="KW-0479">Metal-binding</keyword>
<dbReference type="Pfam" id="PF09261">
    <property type="entry name" value="Alpha-mann_mid"/>
    <property type="match status" value="1"/>
</dbReference>
<dbReference type="SUPFAM" id="SSF74650">
    <property type="entry name" value="Galactose mutarotase-like"/>
    <property type="match status" value="1"/>
</dbReference>
<feature type="domain" description="Glycoside hydrolase family 38 central" evidence="5">
    <location>
        <begin position="276"/>
        <end position="346"/>
    </location>
</feature>
<organism evidence="6 7">
    <name type="scientific">Thermococcus guaymasensis DSM 11113</name>
    <dbReference type="NCBI Taxonomy" id="1432656"/>
    <lineage>
        <taxon>Archaea</taxon>
        <taxon>Methanobacteriati</taxon>
        <taxon>Methanobacteriota</taxon>
        <taxon>Thermococci</taxon>
        <taxon>Thermococcales</taxon>
        <taxon>Thermococcaceae</taxon>
        <taxon>Thermococcus</taxon>
    </lineage>
</organism>
<dbReference type="GO" id="GO:0009313">
    <property type="term" value="P:oligosaccharide catabolic process"/>
    <property type="evidence" value="ECO:0007669"/>
    <property type="project" value="TreeGrafter"/>
</dbReference>
<dbReference type="KEGG" id="tgy:X802_04765"/>
<dbReference type="GO" id="GO:0006013">
    <property type="term" value="P:mannose metabolic process"/>
    <property type="evidence" value="ECO:0007669"/>
    <property type="project" value="InterPro"/>
</dbReference>
<dbReference type="Gene3D" id="1.20.1270.50">
    <property type="entry name" value="Glycoside hydrolase family 38, central domain"/>
    <property type="match status" value="1"/>
</dbReference>
<evidence type="ECO:0000256" key="3">
    <source>
        <dbReference type="ARBA" id="ARBA00022801"/>
    </source>
</evidence>
<keyword evidence="7" id="KW-1185">Reference proteome</keyword>
<dbReference type="Gene3D" id="3.20.110.10">
    <property type="entry name" value="Glycoside hydrolase 38, N terminal domain"/>
    <property type="match status" value="1"/>
</dbReference>
<dbReference type="PATRIC" id="fig|1432656.3.peg.925"/>
<dbReference type="AlphaFoldDB" id="A0A0X1KN47"/>
<dbReference type="GO" id="GO:0004559">
    <property type="term" value="F:alpha-mannosidase activity"/>
    <property type="evidence" value="ECO:0007669"/>
    <property type="project" value="InterPro"/>
</dbReference>
<dbReference type="Proteomes" id="UP000062043">
    <property type="component" value="Chromosome"/>
</dbReference>
<evidence type="ECO:0000256" key="2">
    <source>
        <dbReference type="ARBA" id="ARBA00022723"/>
    </source>
</evidence>
<evidence type="ECO:0000256" key="4">
    <source>
        <dbReference type="ARBA" id="ARBA00023295"/>
    </source>
</evidence>
<dbReference type="InterPro" id="IPR011682">
    <property type="entry name" value="Glyco_hydro_38_C"/>
</dbReference>
<comment type="similarity">
    <text evidence="1">Belongs to the glycosyl hydrolase 38 family.</text>
</comment>
<evidence type="ECO:0000256" key="1">
    <source>
        <dbReference type="ARBA" id="ARBA00009792"/>
    </source>
</evidence>
<protein>
    <recommendedName>
        <fullName evidence="5">Glycoside hydrolase family 38 central domain-containing protein</fullName>
    </recommendedName>
</protein>
<dbReference type="InterPro" id="IPR041147">
    <property type="entry name" value="GH38_C"/>
</dbReference>
<evidence type="ECO:0000259" key="5">
    <source>
        <dbReference type="SMART" id="SM00872"/>
    </source>
</evidence>
<dbReference type="STRING" id="1432656.X802_04765"/>